<feature type="compositionally biased region" description="Basic and acidic residues" evidence="10">
    <location>
        <begin position="768"/>
        <end position="797"/>
    </location>
</feature>
<protein>
    <recommendedName>
        <fullName evidence="2">mitogen-activated protein kinase</fullName>
        <ecNumber evidence="2">2.7.11.24</ecNumber>
    </recommendedName>
</protein>
<evidence type="ECO:0000256" key="5">
    <source>
        <dbReference type="ARBA" id="ARBA00022777"/>
    </source>
</evidence>
<evidence type="ECO:0000313" key="12">
    <source>
        <dbReference type="EMBL" id="KAK6533614.1"/>
    </source>
</evidence>
<feature type="region of interest" description="Disordered" evidence="10">
    <location>
        <begin position="1065"/>
        <end position="1325"/>
    </location>
</feature>
<evidence type="ECO:0000256" key="10">
    <source>
        <dbReference type="SAM" id="MobiDB-lite"/>
    </source>
</evidence>
<feature type="compositionally biased region" description="Polar residues" evidence="10">
    <location>
        <begin position="52"/>
        <end position="61"/>
    </location>
</feature>
<proteinExistence type="inferred from homology"/>
<comment type="catalytic activity">
    <reaction evidence="8">
        <text>L-seryl-[protein] + ATP = O-phospho-L-seryl-[protein] + ADP + H(+)</text>
        <dbReference type="Rhea" id="RHEA:17989"/>
        <dbReference type="Rhea" id="RHEA-COMP:9863"/>
        <dbReference type="Rhea" id="RHEA-COMP:11604"/>
        <dbReference type="ChEBI" id="CHEBI:15378"/>
        <dbReference type="ChEBI" id="CHEBI:29999"/>
        <dbReference type="ChEBI" id="CHEBI:30616"/>
        <dbReference type="ChEBI" id="CHEBI:83421"/>
        <dbReference type="ChEBI" id="CHEBI:456216"/>
        <dbReference type="EC" id="2.7.11.24"/>
    </reaction>
    <physiologicalReaction direction="left-to-right" evidence="8">
        <dbReference type="Rhea" id="RHEA:17990"/>
    </physiologicalReaction>
</comment>
<feature type="compositionally biased region" description="Basic and acidic residues" evidence="10">
    <location>
        <begin position="1242"/>
        <end position="1259"/>
    </location>
</feature>
<dbReference type="PANTHER" id="PTHR48016">
    <property type="entry name" value="MAP KINASE KINASE KINASE SSK2-RELATED-RELATED"/>
    <property type="match status" value="1"/>
</dbReference>
<dbReference type="InterPro" id="IPR013761">
    <property type="entry name" value="SAM/pointed_sf"/>
</dbReference>
<dbReference type="SMART" id="SM00220">
    <property type="entry name" value="S_TKc"/>
    <property type="match status" value="1"/>
</dbReference>
<feature type="compositionally biased region" description="Polar residues" evidence="10">
    <location>
        <begin position="1120"/>
        <end position="1134"/>
    </location>
</feature>
<keyword evidence="5" id="KW-0418">Kinase</keyword>
<feature type="binding site" evidence="9">
    <location>
        <position position="1536"/>
    </location>
    <ligand>
        <name>ATP</name>
        <dbReference type="ChEBI" id="CHEBI:30616"/>
    </ligand>
</feature>
<dbReference type="GO" id="GO:0004707">
    <property type="term" value="F:MAP kinase activity"/>
    <property type="evidence" value="ECO:0007669"/>
    <property type="project" value="UniProtKB-EC"/>
</dbReference>
<feature type="compositionally biased region" description="Basic and acidic residues" evidence="10">
    <location>
        <begin position="950"/>
        <end position="979"/>
    </location>
</feature>
<keyword evidence="13" id="KW-1185">Reference proteome</keyword>
<keyword evidence="6 9" id="KW-0067">ATP-binding</keyword>
<evidence type="ECO:0000256" key="3">
    <source>
        <dbReference type="ARBA" id="ARBA00022679"/>
    </source>
</evidence>
<feature type="region of interest" description="Disordered" evidence="10">
    <location>
        <begin position="746"/>
        <end position="813"/>
    </location>
</feature>
<feature type="compositionally biased region" description="Acidic residues" evidence="10">
    <location>
        <begin position="1220"/>
        <end position="1230"/>
    </location>
</feature>
<dbReference type="GO" id="GO:0000196">
    <property type="term" value="P:cell integrity MAPK cascade"/>
    <property type="evidence" value="ECO:0007669"/>
    <property type="project" value="UniProtKB-ARBA"/>
</dbReference>
<evidence type="ECO:0000313" key="13">
    <source>
        <dbReference type="Proteomes" id="UP001365542"/>
    </source>
</evidence>
<comment type="caution">
    <text evidence="12">The sequence shown here is derived from an EMBL/GenBank/DDBJ whole genome shotgun (WGS) entry which is preliminary data.</text>
</comment>
<feature type="compositionally biased region" description="Low complexity" evidence="10">
    <location>
        <begin position="485"/>
        <end position="502"/>
    </location>
</feature>
<dbReference type="PROSITE" id="PS50011">
    <property type="entry name" value="PROTEIN_KINASE_DOM"/>
    <property type="match status" value="1"/>
</dbReference>
<dbReference type="PROSITE" id="PS00108">
    <property type="entry name" value="PROTEIN_KINASE_ST"/>
    <property type="match status" value="1"/>
</dbReference>
<dbReference type="GO" id="GO:0005524">
    <property type="term" value="F:ATP binding"/>
    <property type="evidence" value="ECO:0007669"/>
    <property type="project" value="UniProtKB-UniRule"/>
</dbReference>
<dbReference type="Gene3D" id="1.10.510.10">
    <property type="entry name" value="Transferase(Phosphotransferase) domain 1"/>
    <property type="match status" value="1"/>
</dbReference>
<dbReference type="EC" id="2.7.11.24" evidence="2"/>
<evidence type="ECO:0000256" key="2">
    <source>
        <dbReference type="ARBA" id="ARBA00012411"/>
    </source>
</evidence>
<dbReference type="Pfam" id="PF00069">
    <property type="entry name" value="Pkinase"/>
    <property type="match status" value="1"/>
</dbReference>
<name>A0AAV9X2M7_9PEZI</name>
<dbReference type="SUPFAM" id="SSF56112">
    <property type="entry name" value="Protein kinase-like (PK-like)"/>
    <property type="match status" value="1"/>
</dbReference>
<feature type="region of interest" description="Disordered" evidence="10">
    <location>
        <begin position="917"/>
        <end position="1044"/>
    </location>
</feature>
<dbReference type="EMBL" id="JAVHJO010000011">
    <property type="protein sequence ID" value="KAK6533614.1"/>
    <property type="molecule type" value="Genomic_DNA"/>
</dbReference>
<evidence type="ECO:0000256" key="8">
    <source>
        <dbReference type="ARBA" id="ARBA00048130"/>
    </source>
</evidence>
<dbReference type="GO" id="GO:0004709">
    <property type="term" value="F:MAP kinase kinase kinase activity"/>
    <property type="evidence" value="ECO:0007669"/>
    <property type="project" value="UniProtKB-ARBA"/>
</dbReference>
<feature type="domain" description="Protein kinase" evidence="11">
    <location>
        <begin position="1507"/>
        <end position="1772"/>
    </location>
</feature>
<feature type="compositionally biased region" description="Polar residues" evidence="10">
    <location>
        <begin position="74"/>
        <end position="89"/>
    </location>
</feature>
<dbReference type="InterPro" id="IPR008271">
    <property type="entry name" value="Ser/Thr_kinase_AS"/>
</dbReference>
<dbReference type="Gene3D" id="1.10.150.50">
    <property type="entry name" value="Transcription Factor, Ets-1"/>
    <property type="match status" value="1"/>
</dbReference>
<feature type="region of interest" description="Disordered" evidence="10">
    <location>
        <begin position="1363"/>
        <end position="1425"/>
    </location>
</feature>
<evidence type="ECO:0000256" key="1">
    <source>
        <dbReference type="ARBA" id="ARBA00006529"/>
    </source>
</evidence>
<keyword evidence="3" id="KW-0808">Transferase</keyword>
<feature type="compositionally biased region" description="Polar residues" evidence="10">
    <location>
        <begin position="1067"/>
        <end position="1092"/>
    </location>
</feature>
<dbReference type="InterPro" id="IPR017441">
    <property type="entry name" value="Protein_kinase_ATP_BS"/>
</dbReference>
<dbReference type="InterPro" id="IPR011009">
    <property type="entry name" value="Kinase-like_dom_sf"/>
</dbReference>
<dbReference type="FunFam" id="3.30.200.20:FF:000387">
    <property type="entry name" value="Serine/threonine-protein kinase STE11"/>
    <property type="match status" value="1"/>
</dbReference>
<gene>
    <name evidence="12" type="ORF">TWF694_002551</name>
</gene>
<evidence type="ECO:0000259" key="11">
    <source>
        <dbReference type="PROSITE" id="PS50011"/>
    </source>
</evidence>
<dbReference type="FunFam" id="1.10.510.10:FF:000182">
    <property type="entry name" value="MAP kinase kinase kinase mkh1"/>
    <property type="match status" value="1"/>
</dbReference>
<dbReference type="InterPro" id="IPR000719">
    <property type="entry name" value="Prot_kinase_dom"/>
</dbReference>
<comment type="catalytic activity">
    <reaction evidence="7">
        <text>L-threonyl-[protein] + ATP = O-phospho-L-threonyl-[protein] + ADP + H(+)</text>
        <dbReference type="Rhea" id="RHEA:46608"/>
        <dbReference type="Rhea" id="RHEA-COMP:11060"/>
        <dbReference type="Rhea" id="RHEA-COMP:11605"/>
        <dbReference type="ChEBI" id="CHEBI:15378"/>
        <dbReference type="ChEBI" id="CHEBI:30013"/>
        <dbReference type="ChEBI" id="CHEBI:30616"/>
        <dbReference type="ChEBI" id="CHEBI:61977"/>
        <dbReference type="ChEBI" id="CHEBI:456216"/>
        <dbReference type="EC" id="2.7.11.24"/>
    </reaction>
    <physiologicalReaction direction="left-to-right" evidence="7">
        <dbReference type="Rhea" id="RHEA:46609"/>
    </physiologicalReaction>
</comment>
<reference evidence="12 13" key="1">
    <citation type="submission" date="2019-10" db="EMBL/GenBank/DDBJ databases">
        <authorList>
            <person name="Palmer J.M."/>
        </authorList>
    </citation>
    <scope>NUCLEOTIDE SEQUENCE [LARGE SCALE GENOMIC DNA]</scope>
    <source>
        <strain evidence="12 13">TWF694</strain>
    </source>
</reference>
<dbReference type="Proteomes" id="UP001365542">
    <property type="component" value="Unassembled WGS sequence"/>
</dbReference>
<dbReference type="PANTHER" id="PTHR48016:SF48">
    <property type="entry name" value="SERINE_THREONINE-PROTEIN KINASE BCK1_SLK1_SSP31"/>
    <property type="match status" value="1"/>
</dbReference>
<feature type="compositionally biased region" description="Low complexity" evidence="10">
    <location>
        <begin position="204"/>
        <end position="223"/>
    </location>
</feature>
<evidence type="ECO:0000256" key="7">
    <source>
        <dbReference type="ARBA" id="ARBA00047919"/>
    </source>
</evidence>
<evidence type="ECO:0000256" key="6">
    <source>
        <dbReference type="ARBA" id="ARBA00022840"/>
    </source>
</evidence>
<dbReference type="PROSITE" id="PS00107">
    <property type="entry name" value="PROTEIN_KINASE_ATP"/>
    <property type="match status" value="1"/>
</dbReference>
<evidence type="ECO:0000256" key="4">
    <source>
        <dbReference type="ARBA" id="ARBA00022741"/>
    </source>
</evidence>
<feature type="region of interest" description="Disordered" evidence="10">
    <location>
        <begin position="192"/>
        <end position="241"/>
    </location>
</feature>
<keyword evidence="4 9" id="KW-0547">Nucleotide-binding</keyword>
<feature type="compositionally biased region" description="Polar residues" evidence="10">
    <location>
        <begin position="441"/>
        <end position="457"/>
    </location>
</feature>
<feature type="compositionally biased region" description="Pro residues" evidence="10">
    <location>
        <begin position="105"/>
        <end position="120"/>
    </location>
</feature>
<comment type="similarity">
    <text evidence="1">Belongs to the protein kinase superfamily. STE Ser/Thr protein kinase family. MAP kinase kinase kinase subfamily.</text>
</comment>
<organism evidence="12 13">
    <name type="scientific">Orbilia ellipsospora</name>
    <dbReference type="NCBI Taxonomy" id="2528407"/>
    <lineage>
        <taxon>Eukaryota</taxon>
        <taxon>Fungi</taxon>
        <taxon>Dikarya</taxon>
        <taxon>Ascomycota</taxon>
        <taxon>Pezizomycotina</taxon>
        <taxon>Orbiliomycetes</taxon>
        <taxon>Orbiliales</taxon>
        <taxon>Orbiliaceae</taxon>
        <taxon>Orbilia</taxon>
    </lineage>
</organism>
<feature type="compositionally biased region" description="Polar residues" evidence="10">
    <location>
        <begin position="1196"/>
        <end position="1206"/>
    </location>
</feature>
<evidence type="ECO:0000256" key="9">
    <source>
        <dbReference type="PROSITE-ProRule" id="PRU10141"/>
    </source>
</evidence>
<feature type="compositionally biased region" description="Polar residues" evidence="10">
    <location>
        <begin position="798"/>
        <end position="813"/>
    </location>
</feature>
<feature type="region of interest" description="Disordered" evidence="10">
    <location>
        <begin position="1"/>
        <end position="168"/>
    </location>
</feature>
<feature type="compositionally biased region" description="Polar residues" evidence="10">
    <location>
        <begin position="1301"/>
        <end position="1312"/>
    </location>
</feature>
<feature type="compositionally biased region" description="Polar residues" evidence="10">
    <location>
        <begin position="140"/>
        <end position="150"/>
    </location>
</feature>
<feature type="region of interest" description="Disordered" evidence="10">
    <location>
        <begin position="398"/>
        <end position="616"/>
    </location>
</feature>
<dbReference type="InterPro" id="IPR050538">
    <property type="entry name" value="MAP_kinase_kinase_kinase"/>
</dbReference>
<feature type="compositionally biased region" description="Polar residues" evidence="10">
    <location>
        <begin position="746"/>
        <end position="766"/>
    </location>
</feature>
<sequence length="1797" mass="195159">MDQPRPHTSHQAVPGTPGGYPRIDTQLANSAFSNAPPYQPGAPGTLHIPQYDPSQPASYASSPIIGASGRPRAATNTEIPPSNLGNMGNMTPVALFSSSALSRNAPPPPRPPPQNPPGLAPLPIQQPRHVSTPLHANPDGSRTIQGNSSNPNLPFAIPPPPPKSENTWQSTWVKTHGREWDNRPTIQTAFQNTYHPHGMPYQLPGSPITTGPSSSIPYAHAPLPHIPPPPSHPAPLQSNQPLQPSQIAREAFHRTDSEPSEASSVFSKPELDEAVTPLTLHTPSLIRHPHVLPVRSETPSSSAAPLSAEEIATWTIEKVATFLADHHFTKEWQDAFRNQDIFGKEFLLIGQVNGYNLLYNSILPEVQSLYGNAAKQDRERHEARRLKKLVRSLAPAIDESPVTGSSSAPGKSPILAPLSLLKRQNRNSTIPPGSDWAEQMRSVTQPPRNNITKSALSSLDFGGRRHSPSNSDVSLPLPNAPALQSTSKTSIPGSPSSSPSPIHATLTPRHAYSNSADSTHSRPEGSRLVSDSILTKNRPTKGRPSFGHDSPDIGGGSVKDRGKAILGRIGRSWKRGNTKDDFDESPTSPMAFSMQPPSMPYFSHNRSDSSLDRPSSATSILSEYDAKFPKGRGLLNPGPSAKTLLFFVTINGKQFNLLDLTHATDADTVRKLICHVVGIEDWEAAKIYLTEVGQSEHEAPLTDQMLMLSRRHGDNLAGVKFYVQDTSPPPSKLTGLGINTISTSTSNLQTPVVRARSQSPAQLSPSRRQHEEETLTALERGRSVWPEDSKERRDLKRTSSNGPKINITEPSSARLNAESTLRIDTALDEIRSRSPINAGNGLGKKTPSHSKAASIELPIHPSPGGESILPYPDSPISEKMAPLSMPAEPSCIPRKATPQNAAIKTFGELHMQRTMTMESEKAAKHRRRNESIDLKKNPPSFSKVSPGVVDFDHPRTSPFEEKAPFSEVNKPENTRDSWKPLRKPPPPPSVDPNAQRGLPSLSYRKPVDKSKPSRKRSVNQGRSSGGNPEMSEKGRRQGVQMDARSASGIAASLASAGLQSASFGISVGSTKPQLPRTNTQGSGDSSRKSTPSSLPPLMLTSGRAMATVNFDKTGSGSSGKETSPETIDGNTTSFLRPDSMYYGGVSPAVSPGAEMPPPLPFSTSEFRDNEIKFTETPTKLGNDDSDDDSDDGLFQQPLTRATQKDTGTPAEKADSTKGEVDDDSGDDSDDFFQIPIPGRNKKSPEKSASDEDAAGEVRKTVVFGSKDSFISPIHSSSTPGTDGRGSLASPFPEYDPGDDNVNISPSPTTKSSRYPRPDSFNADDTNVWASRPPAETLVHHLDAFFPDINLDEPIIEETPMEPAITEESSPPASPLPSTASHTSNISTLSRRPPREAPPQMATASEILSRTAEKSIGRQGLGRMKSIRETFREAHDIRRRTPSVISGTQTGRNVRNSTIMRRKSTKMFGAKLVELQSSAHNKKIASIAAASASLDNRSGIRRQATFKWFKGQLIGQGTYGKVYLGMNATTGEFLAVKQVEFTQNDSRKALINALNQEIETMKDLDHANIVQYLGCERKEFAISIFLEYIPGGSVGSCLKKHGKFEEPVVRDLTRQMLDGLAYLHREGILHRDLKGDNILLDLDGTCKISDFGISKKTEDIYGNDASNNMQGSVFWMAPEVVNPKKGQGYSAKVDIWSVGCVVLEMFAGRRPWENEETIGAIFKIGSERMAPPIPDDVSQHVLPEAIAFMADCHTIEPSERPTAETLLTQHPFCAFDPTYNFLDTALYHKISAFVNTSV</sequence>
<feature type="compositionally biased region" description="Pro residues" evidence="10">
    <location>
        <begin position="224"/>
        <end position="233"/>
    </location>
</feature>
<accession>A0AAV9X2M7</accession>